<reference evidence="5" key="1">
    <citation type="journal article" date="2017" name="Front. Plant Sci.">
        <title>Climate Clever Clovers: New Paradigm to Reduce the Environmental Footprint of Ruminants by Breeding Low Methanogenic Forages Utilizing Haplotype Variation.</title>
        <authorList>
            <person name="Kaur P."/>
            <person name="Appels R."/>
            <person name="Bayer P.E."/>
            <person name="Keeble-Gagnere G."/>
            <person name="Wang J."/>
            <person name="Hirakawa H."/>
            <person name="Shirasawa K."/>
            <person name="Vercoe P."/>
            <person name="Stefanova K."/>
            <person name="Durmic Z."/>
            <person name="Nichols P."/>
            <person name="Revell C."/>
            <person name="Isobe S.N."/>
            <person name="Edwards D."/>
            <person name="Erskine W."/>
        </authorList>
    </citation>
    <scope>NUCLEOTIDE SEQUENCE [LARGE SCALE GENOMIC DNA]</scope>
    <source>
        <strain evidence="5">cv. Daliak</strain>
    </source>
</reference>
<dbReference type="InterPro" id="IPR002885">
    <property type="entry name" value="PPR_rpt"/>
</dbReference>
<dbReference type="InterPro" id="IPR011990">
    <property type="entry name" value="TPR-like_helical_dom_sf"/>
</dbReference>
<dbReference type="NCBIfam" id="TIGR00756">
    <property type="entry name" value="PPR"/>
    <property type="match status" value="2"/>
</dbReference>
<evidence type="ECO:0008006" key="6">
    <source>
        <dbReference type="Google" id="ProtNLM"/>
    </source>
</evidence>
<sequence length="97" mass="10705">MQKEACQAGSTVFYQTKSRFLLTAKTDSILICGWGKVGDSGKARELFESMLEQGCPVDLLAYNSLLEALCKGGHVDEAMDFLNNMLSKKVEPDAFTY</sequence>
<proteinExistence type="inferred from homology"/>
<protein>
    <recommendedName>
        <fullName evidence="6">Pentacotripeptide-repeat region of PRORP domain-containing protein</fullName>
    </recommendedName>
</protein>
<dbReference type="PANTHER" id="PTHR47447">
    <property type="entry name" value="OS03G0856100 PROTEIN"/>
    <property type="match status" value="1"/>
</dbReference>
<dbReference type="EMBL" id="DF973248">
    <property type="protein sequence ID" value="GAU22532.1"/>
    <property type="molecule type" value="Genomic_DNA"/>
</dbReference>
<evidence type="ECO:0000256" key="1">
    <source>
        <dbReference type="ARBA" id="ARBA00007626"/>
    </source>
</evidence>
<accession>A0A2Z6MAJ8</accession>
<dbReference type="OrthoDB" id="185373at2759"/>
<name>A0A2Z6MAJ8_TRISU</name>
<dbReference type="Pfam" id="PF13041">
    <property type="entry name" value="PPR_2"/>
    <property type="match status" value="1"/>
</dbReference>
<dbReference type="Gene3D" id="1.25.40.10">
    <property type="entry name" value="Tetratricopeptide repeat domain"/>
    <property type="match status" value="1"/>
</dbReference>
<dbReference type="AlphaFoldDB" id="A0A2Z6MAJ8"/>
<organism evidence="4 5">
    <name type="scientific">Trifolium subterraneum</name>
    <name type="common">Subterranean clover</name>
    <dbReference type="NCBI Taxonomy" id="3900"/>
    <lineage>
        <taxon>Eukaryota</taxon>
        <taxon>Viridiplantae</taxon>
        <taxon>Streptophyta</taxon>
        <taxon>Embryophyta</taxon>
        <taxon>Tracheophyta</taxon>
        <taxon>Spermatophyta</taxon>
        <taxon>Magnoliopsida</taxon>
        <taxon>eudicotyledons</taxon>
        <taxon>Gunneridae</taxon>
        <taxon>Pentapetalae</taxon>
        <taxon>rosids</taxon>
        <taxon>fabids</taxon>
        <taxon>Fabales</taxon>
        <taxon>Fabaceae</taxon>
        <taxon>Papilionoideae</taxon>
        <taxon>50 kb inversion clade</taxon>
        <taxon>NPAAA clade</taxon>
        <taxon>Hologalegina</taxon>
        <taxon>IRL clade</taxon>
        <taxon>Trifolieae</taxon>
        <taxon>Trifolium</taxon>
    </lineage>
</organism>
<evidence type="ECO:0000256" key="3">
    <source>
        <dbReference type="PROSITE-ProRule" id="PRU00708"/>
    </source>
</evidence>
<feature type="repeat" description="PPR" evidence="3">
    <location>
        <begin position="58"/>
        <end position="92"/>
    </location>
</feature>
<comment type="similarity">
    <text evidence="1">Belongs to the PPR family. P subfamily.</text>
</comment>
<evidence type="ECO:0000256" key="2">
    <source>
        <dbReference type="ARBA" id="ARBA00022737"/>
    </source>
</evidence>
<dbReference type="Proteomes" id="UP000242715">
    <property type="component" value="Unassembled WGS sequence"/>
</dbReference>
<evidence type="ECO:0000313" key="5">
    <source>
        <dbReference type="Proteomes" id="UP000242715"/>
    </source>
</evidence>
<dbReference type="PANTHER" id="PTHR47447:SF28">
    <property type="entry name" value="PENTACOTRIPEPTIDE-REPEAT REGION OF PRORP DOMAIN-CONTAINING PROTEIN"/>
    <property type="match status" value="1"/>
</dbReference>
<dbReference type="PROSITE" id="PS51375">
    <property type="entry name" value="PPR"/>
    <property type="match status" value="2"/>
</dbReference>
<dbReference type="Pfam" id="PF01535">
    <property type="entry name" value="PPR"/>
    <property type="match status" value="1"/>
</dbReference>
<keyword evidence="2" id="KW-0677">Repeat</keyword>
<keyword evidence="5" id="KW-1185">Reference proteome</keyword>
<gene>
    <name evidence="4" type="ORF">TSUD_296520</name>
</gene>
<feature type="repeat" description="PPR" evidence="3">
    <location>
        <begin position="23"/>
        <end position="57"/>
    </location>
</feature>
<evidence type="ECO:0000313" key="4">
    <source>
        <dbReference type="EMBL" id="GAU22532.1"/>
    </source>
</evidence>